<dbReference type="AlphaFoldDB" id="A0AAV4XNG6"/>
<dbReference type="GO" id="GO:0044231">
    <property type="term" value="C:host cell presynaptic membrane"/>
    <property type="evidence" value="ECO:0007669"/>
    <property type="project" value="UniProtKB-KW"/>
</dbReference>
<evidence type="ECO:0000313" key="15">
    <source>
        <dbReference type="Proteomes" id="UP001054945"/>
    </source>
</evidence>
<evidence type="ECO:0000256" key="8">
    <source>
        <dbReference type="ARBA" id="ARBA00022699"/>
    </source>
</evidence>
<dbReference type="InterPro" id="IPR002110">
    <property type="entry name" value="Ankyrin_rpt"/>
</dbReference>
<comment type="similarity">
    <text evidence="3">Belongs to the ankyrin SOCS box (ASB) family.</text>
</comment>
<evidence type="ECO:0000256" key="6">
    <source>
        <dbReference type="ARBA" id="ARBA00022537"/>
    </source>
</evidence>
<dbReference type="Proteomes" id="UP001054945">
    <property type="component" value="Unassembled WGS sequence"/>
</dbReference>
<dbReference type="Pfam" id="PF12796">
    <property type="entry name" value="Ank_2"/>
    <property type="match status" value="1"/>
</dbReference>
<organism evidence="14 15">
    <name type="scientific">Caerostris extrusa</name>
    <name type="common">Bark spider</name>
    <name type="synonym">Caerostris bankana</name>
    <dbReference type="NCBI Taxonomy" id="172846"/>
    <lineage>
        <taxon>Eukaryota</taxon>
        <taxon>Metazoa</taxon>
        <taxon>Ecdysozoa</taxon>
        <taxon>Arthropoda</taxon>
        <taxon>Chelicerata</taxon>
        <taxon>Arachnida</taxon>
        <taxon>Araneae</taxon>
        <taxon>Araneomorphae</taxon>
        <taxon>Entelegynae</taxon>
        <taxon>Araneoidea</taxon>
        <taxon>Araneidae</taxon>
        <taxon>Caerostris</taxon>
    </lineage>
</organism>
<dbReference type="Gene3D" id="1.25.40.20">
    <property type="entry name" value="Ankyrin repeat-containing domain"/>
    <property type="match status" value="1"/>
</dbReference>
<dbReference type="GO" id="GO:0016567">
    <property type="term" value="P:protein ubiquitination"/>
    <property type="evidence" value="ECO:0007669"/>
    <property type="project" value="TreeGrafter"/>
</dbReference>
<keyword evidence="10" id="KW-0638">Presynaptic neurotoxin</keyword>
<gene>
    <name evidence="14" type="ORF">CEXT_48221</name>
</gene>
<evidence type="ECO:0000256" key="9">
    <source>
        <dbReference type="ARBA" id="ARBA00022737"/>
    </source>
</evidence>
<dbReference type="PANTHER" id="PTHR24136:SF15">
    <property type="entry name" value="ANK_REP_REGION DOMAIN-CONTAINING PROTEIN"/>
    <property type="match status" value="1"/>
</dbReference>
<dbReference type="SMART" id="SM00248">
    <property type="entry name" value="ANK"/>
    <property type="match status" value="3"/>
</dbReference>
<evidence type="ECO:0000256" key="1">
    <source>
        <dbReference type="ARBA" id="ARBA00004175"/>
    </source>
</evidence>
<keyword evidence="12" id="KW-0472">Membrane</keyword>
<reference evidence="14 15" key="1">
    <citation type="submission" date="2021-06" db="EMBL/GenBank/DDBJ databases">
        <title>Caerostris extrusa draft genome.</title>
        <authorList>
            <person name="Kono N."/>
            <person name="Arakawa K."/>
        </authorList>
    </citation>
    <scope>NUCLEOTIDE SEQUENCE [LARGE SCALE GENOMIC DNA]</scope>
</reference>
<keyword evidence="15" id="KW-1185">Reference proteome</keyword>
<keyword evidence="7" id="KW-0800">Toxin</keyword>
<evidence type="ECO:0000256" key="10">
    <source>
        <dbReference type="ARBA" id="ARBA00023028"/>
    </source>
</evidence>
<protein>
    <submittedName>
        <fullName evidence="14">Uncharacterized protein</fullName>
    </submittedName>
</protein>
<dbReference type="PROSITE" id="PS50297">
    <property type="entry name" value="ANK_REP_REGION"/>
    <property type="match status" value="1"/>
</dbReference>
<evidence type="ECO:0000256" key="2">
    <source>
        <dbReference type="ARBA" id="ARBA00004613"/>
    </source>
</evidence>
<proteinExistence type="inferred from homology"/>
<keyword evidence="9" id="KW-0677">Repeat</keyword>
<keyword evidence="6" id="KW-1052">Target cell membrane</keyword>
<keyword evidence="4" id="KW-0268">Exocytosis</keyword>
<name>A0AAV4XNG6_CAEEX</name>
<sequence>MNIFAGNNNIDQFSNQLQTANNPADKLDLLLNGVIIIVTSGKLPRHSLNTTQSNWKANPSCRPKAFRQDRSIIEAGLQHPCHRHYLEYSANKSLDEIDVTPSRTACLEETCLYDKVDCVEMLQKYAADIDAISQNKVSPLYDACYQGSIACAELLLNMGADVHTSKNWRTPVHEACMQDKWNVQRILLTYGADEVQNARHCSSKLVQILLQKILRGLHHFMQPRLGITRFVWTCLYKQGL</sequence>
<dbReference type="InterPro" id="IPR036770">
    <property type="entry name" value="Ankyrin_rpt-contain_sf"/>
</dbReference>
<dbReference type="SUPFAM" id="SSF48403">
    <property type="entry name" value="Ankyrin repeat"/>
    <property type="match status" value="1"/>
</dbReference>
<keyword evidence="8" id="KW-0528">Neurotoxin</keyword>
<comment type="caution">
    <text evidence="14">The sequence shown here is derived from an EMBL/GenBank/DDBJ whole genome shotgun (WGS) entry which is preliminary data.</text>
</comment>
<evidence type="ECO:0000256" key="4">
    <source>
        <dbReference type="ARBA" id="ARBA00022483"/>
    </source>
</evidence>
<dbReference type="GO" id="GO:0045732">
    <property type="term" value="P:positive regulation of protein catabolic process"/>
    <property type="evidence" value="ECO:0007669"/>
    <property type="project" value="TreeGrafter"/>
</dbReference>
<keyword evidence="11 13" id="KW-0040">ANK repeat</keyword>
<evidence type="ECO:0000256" key="13">
    <source>
        <dbReference type="PROSITE-ProRule" id="PRU00023"/>
    </source>
</evidence>
<accession>A0AAV4XNG6</accession>
<dbReference type="PROSITE" id="PS50088">
    <property type="entry name" value="ANK_REPEAT"/>
    <property type="match status" value="1"/>
</dbReference>
<evidence type="ECO:0000313" key="14">
    <source>
        <dbReference type="EMBL" id="GIY95765.1"/>
    </source>
</evidence>
<evidence type="ECO:0000256" key="5">
    <source>
        <dbReference type="ARBA" id="ARBA00022525"/>
    </source>
</evidence>
<evidence type="ECO:0000256" key="12">
    <source>
        <dbReference type="ARBA" id="ARBA00023298"/>
    </source>
</evidence>
<dbReference type="GO" id="GO:0090729">
    <property type="term" value="F:toxin activity"/>
    <property type="evidence" value="ECO:0007669"/>
    <property type="project" value="UniProtKB-KW"/>
</dbReference>
<dbReference type="InterPro" id="IPR051573">
    <property type="entry name" value="Ankyrin-SOCS_box_domain"/>
</dbReference>
<keyword evidence="5" id="KW-0964">Secreted</keyword>
<feature type="repeat" description="ANK" evidence="13">
    <location>
        <begin position="135"/>
        <end position="167"/>
    </location>
</feature>
<evidence type="ECO:0000256" key="7">
    <source>
        <dbReference type="ARBA" id="ARBA00022656"/>
    </source>
</evidence>
<evidence type="ECO:0000256" key="11">
    <source>
        <dbReference type="ARBA" id="ARBA00023043"/>
    </source>
</evidence>
<evidence type="ECO:0000256" key="3">
    <source>
        <dbReference type="ARBA" id="ARBA00005949"/>
    </source>
</evidence>
<dbReference type="GO" id="GO:0006887">
    <property type="term" value="P:exocytosis"/>
    <property type="evidence" value="ECO:0007669"/>
    <property type="project" value="UniProtKB-KW"/>
</dbReference>
<dbReference type="EMBL" id="BPLR01000573">
    <property type="protein sequence ID" value="GIY95765.1"/>
    <property type="molecule type" value="Genomic_DNA"/>
</dbReference>
<dbReference type="PANTHER" id="PTHR24136">
    <property type="entry name" value="SOWAH (DROSOPHILA) HOMOLOG"/>
    <property type="match status" value="1"/>
</dbReference>
<keyword evidence="12" id="KW-1053">Target membrane</keyword>
<comment type="subcellular location">
    <subcellularLocation>
        <location evidence="2">Secreted</location>
    </subcellularLocation>
    <subcellularLocation>
        <location evidence="1">Target cell membrane</location>
    </subcellularLocation>
</comment>
<dbReference type="GO" id="GO:0005576">
    <property type="term" value="C:extracellular region"/>
    <property type="evidence" value="ECO:0007669"/>
    <property type="project" value="UniProtKB-SubCell"/>
</dbReference>
<dbReference type="GO" id="GO:0044218">
    <property type="term" value="C:other organism cell membrane"/>
    <property type="evidence" value="ECO:0007669"/>
    <property type="project" value="UniProtKB-KW"/>
</dbReference>